<dbReference type="GO" id="GO:0005524">
    <property type="term" value="F:ATP binding"/>
    <property type="evidence" value="ECO:0007669"/>
    <property type="project" value="UniProtKB-UniRule"/>
</dbReference>
<dbReference type="InterPro" id="IPR000719">
    <property type="entry name" value="Prot_kinase_dom"/>
</dbReference>
<dbReference type="InterPro" id="IPR017441">
    <property type="entry name" value="Protein_kinase_ATP_BS"/>
</dbReference>
<keyword evidence="3 6" id="KW-0547">Nucleotide-binding</keyword>
<evidence type="ECO:0000256" key="6">
    <source>
        <dbReference type="PROSITE-ProRule" id="PRU10141"/>
    </source>
</evidence>
<dbReference type="FunFam" id="1.10.510.10:FF:000008">
    <property type="entry name" value="Non-specific serine/threonine protein kinase"/>
    <property type="match status" value="1"/>
</dbReference>
<evidence type="ECO:0000256" key="2">
    <source>
        <dbReference type="ARBA" id="ARBA00022679"/>
    </source>
</evidence>
<dbReference type="PROSITE" id="PS00108">
    <property type="entry name" value="PROTEIN_KINASE_ST"/>
    <property type="match status" value="1"/>
</dbReference>
<dbReference type="InterPro" id="IPR008271">
    <property type="entry name" value="Ser/Thr_kinase_AS"/>
</dbReference>
<keyword evidence="1 7" id="KW-0723">Serine/threonine-protein kinase</keyword>
<evidence type="ECO:0000256" key="1">
    <source>
        <dbReference type="ARBA" id="ARBA00022527"/>
    </source>
</evidence>
<organism evidence="11">
    <name type="scientific">Chlamydomonas leiostraca</name>
    <dbReference type="NCBI Taxonomy" id="1034604"/>
    <lineage>
        <taxon>Eukaryota</taxon>
        <taxon>Viridiplantae</taxon>
        <taxon>Chlorophyta</taxon>
        <taxon>core chlorophytes</taxon>
        <taxon>Chlorophyceae</taxon>
        <taxon>CS clade</taxon>
        <taxon>Chlamydomonadales</taxon>
        <taxon>Chlamydomonadaceae</taxon>
        <taxon>Chlamydomonas</taxon>
    </lineage>
</organism>
<dbReference type="PROSITE" id="PS51285">
    <property type="entry name" value="AGC_KINASE_CTER"/>
    <property type="match status" value="1"/>
</dbReference>
<feature type="compositionally biased region" description="Low complexity" evidence="8">
    <location>
        <begin position="71"/>
        <end position="114"/>
    </location>
</feature>
<gene>
    <name evidence="11" type="ORF">CLEI1391_LOCUS9669</name>
</gene>
<evidence type="ECO:0008006" key="12">
    <source>
        <dbReference type="Google" id="ProtNLM"/>
    </source>
</evidence>
<dbReference type="PANTHER" id="PTHR24353">
    <property type="entry name" value="CYCLIC NUCLEOTIDE-DEPENDENT PROTEIN KINASE"/>
    <property type="match status" value="1"/>
</dbReference>
<keyword evidence="2" id="KW-0808">Transferase</keyword>
<dbReference type="Gene3D" id="1.10.510.10">
    <property type="entry name" value="Transferase(Phosphotransferase) domain 1"/>
    <property type="match status" value="1"/>
</dbReference>
<dbReference type="GO" id="GO:0005952">
    <property type="term" value="C:cAMP-dependent protein kinase complex"/>
    <property type="evidence" value="ECO:0007669"/>
    <property type="project" value="TreeGrafter"/>
</dbReference>
<accession>A0A7S0RLH1</accession>
<feature type="domain" description="AGC-kinase C-terminal" evidence="10">
    <location>
        <begin position="392"/>
        <end position="448"/>
    </location>
</feature>
<feature type="binding site" evidence="6">
    <location>
        <position position="157"/>
    </location>
    <ligand>
        <name>ATP</name>
        <dbReference type="ChEBI" id="CHEBI:30616"/>
    </ligand>
</feature>
<dbReference type="InterPro" id="IPR000961">
    <property type="entry name" value="AGC-kinase_C"/>
</dbReference>
<protein>
    <recommendedName>
        <fullName evidence="12">Protein kinase domain-containing protein</fullName>
    </recommendedName>
</protein>
<dbReference type="GO" id="GO:0004691">
    <property type="term" value="F:cAMP-dependent protein kinase activity"/>
    <property type="evidence" value="ECO:0007669"/>
    <property type="project" value="TreeGrafter"/>
</dbReference>
<feature type="domain" description="Protein kinase" evidence="9">
    <location>
        <begin position="128"/>
        <end position="391"/>
    </location>
</feature>
<dbReference type="SUPFAM" id="SSF56112">
    <property type="entry name" value="Protein kinase-like (PK-like)"/>
    <property type="match status" value="1"/>
</dbReference>
<evidence type="ECO:0000259" key="9">
    <source>
        <dbReference type="PROSITE" id="PS50011"/>
    </source>
</evidence>
<proteinExistence type="inferred from homology"/>
<feature type="region of interest" description="Disordered" evidence="8">
    <location>
        <begin position="1"/>
        <end position="25"/>
    </location>
</feature>
<dbReference type="InterPro" id="IPR011009">
    <property type="entry name" value="Kinase-like_dom_sf"/>
</dbReference>
<evidence type="ECO:0000256" key="5">
    <source>
        <dbReference type="ARBA" id="ARBA00022840"/>
    </source>
</evidence>
<dbReference type="SMART" id="SM00133">
    <property type="entry name" value="S_TK_X"/>
    <property type="match status" value="1"/>
</dbReference>
<name>A0A7S0RLH1_9CHLO</name>
<dbReference type="EMBL" id="HBFB01017270">
    <property type="protein sequence ID" value="CAD8680591.1"/>
    <property type="molecule type" value="Transcribed_RNA"/>
</dbReference>
<dbReference type="SMART" id="SM00220">
    <property type="entry name" value="S_TKc"/>
    <property type="match status" value="1"/>
</dbReference>
<dbReference type="PROSITE" id="PS50011">
    <property type="entry name" value="PROTEIN_KINASE_DOM"/>
    <property type="match status" value="1"/>
</dbReference>
<dbReference type="Gene3D" id="3.30.200.20">
    <property type="entry name" value="Phosphorylase Kinase, domain 1"/>
    <property type="match status" value="1"/>
</dbReference>
<evidence type="ECO:0000256" key="8">
    <source>
        <dbReference type="SAM" id="MobiDB-lite"/>
    </source>
</evidence>
<dbReference type="Pfam" id="PF00069">
    <property type="entry name" value="Pkinase"/>
    <property type="match status" value="1"/>
</dbReference>
<dbReference type="PANTHER" id="PTHR24353:SF37">
    <property type="entry name" value="CAMP-DEPENDENT PROTEIN KINASE CATALYTIC SUBUNIT PRKX"/>
    <property type="match status" value="1"/>
</dbReference>
<keyword evidence="5 6" id="KW-0067">ATP-binding</keyword>
<keyword evidence="4" id="KW-0418">Kinase</keyword>
<evidence type="ECO:0000256" key="4">
    <source>
        <dbReference type="ARBA" id="ARBA00022777"/>
    </source>
</evidence>
<evidence type="ECO:0000256" key="7">
    <source>
        <dbReference type="RuleBase" id="RU000304"/>
    </source>
</evidence>
<dbReference type="AlphaFoldDB" id="A0A7S0RLH1"/>
<evidence type="ECO:0000259" key="10">
    <source>
        <dbReference type="PROSITE" id="PS51285"/>
    </source>
</evidence>
<comment type="similarity">
    <text evidence="7">Belongs to the protein kinase superfamily.</text>
</comment>
<reference evidence="11" key="1">
    <citation type="submission" date="2021-01" db="EMBL/GenBank/DDBJ databases">
        <authorList>
            <person name="Corre E."/>
            <person name="Pelletier E."/>
            <person name="Niang G."/>
            <person name="Scheremetjew M."/>
            <person name="Finn R."/>
            <person name="Kale V."/>
            <person name="Holt S."/>
            <person name="Cochrane G."/>
            <person name="Meng A."/>
            <person name="Brown T."/>
            <person name="Cohen L."/>
        </authorList>
    </citation>
    <scope>NUCLEOTIDE SEQUENCE</scope>
    <source>
        <strain evidence="11">SAG 11-49</strain>
    </source>
</reference>
<evidence type="ECO:0000313" key="11">
    <source>
        <dbReference type="EMBL" id="CAD8680591.1"/>
    </source>
</evidence>
<evidence type="ECO:0000256" key="3">
    <source>
        <dbReference type="ARBA" id="ARBA00022741"/>
    </source>
</evidence>
<feature type="region of interest" description="Disordered" evidence="8">
    <location>
        <begin position="37"/>
        <end position="114"/>
    </location>
</feature>
<sequence length="448" mass="49056">MNTSRQGGIPGPGPSSTAQAQDLPKWKLDMLQELERRGNAYQGQVQQQADGIAHVHSPRTATPMLPGKAVPQPASPATSSCSTTYAPSSPSVYKQQPAPAQRPEQQGSVTSHHPLGAGGLHAASLADFHVGRVIGAGSFGRVSVARHTASGAVCVIKALSKAACIKDGQVRHVIDEKGMLARVSGSGHPFLVNLRGWFQDATCLYLVLDYVAGGEFFSFLRDYPARFNSRMREDHARFYAAQVVLALEHLHTRGIAYRDLKPENMLMDSSGYVKVTDFGFAKDVSRGPTYTMCGTPDYLAPEVILSQGHGTAVDWWALGCVIYEMLYGFPPFYAEGDPTSTYKNILEHRIRFPSNWSPYVVDLITGLLQPDPRKRSGVRGGIEGLKVHPWFQGLEWQYITAKKYAPPYVPKKGASADDTSAFDDYSKLGPMTHPFPLTPDQQKLFVDF</sequence>
<dbReference type="PROSITE" id="PS00107">
    <property type="entry name" value="PROTEIN_KINASE_ATP"/>
    <property type="match status" value="1"/>
</dbReference>